<dbReference type="SUPFAM" id="SSF52058">
    <property type="entry name" value="L domain-like"/>
    <property type="match status" value="1"/>
</dbReference>
<feature type="compositionally biased region" description="Basic and acidic residues" evidence="1">
    <location>
        <begin position="38"/>
        <end position="48"/>
    </location>
</feature>
<dbReference type="EMBL" id="ANJA01002126">
    <property type="protein sequence ID" value="ETO71959.1"/>
    <property type="molecule type" value="Genomic_DNA"/>
</dbReference>
<feature type="transmembrane region" description="Helical" evidence="2">
    <location>
        <begin position="255"/>
        <end position="273"/>
    </location>
</feature>
<keyword evidence="2" id="KW-1133">Transmembrane helix</keyword>
<proteinExistence type="predicted"/>
<comment type="caution">
    <text evidence="3">The sequence shown here is derived from an EMBL/GenBank/DDBJ whole genome shotgun (WGS) entry which is preliminary data.</text>
</comment>
<evidence type="ECO:0000256" key="1">
    <source>
        <dbReference type="SAM" id="MobiDB-lite"/>
    </source>
</evidence>
<accession>A0A080ZZ98</accession>
<sequence length="839" mass="93811">MPACQRADTEADSGTPRTVADLVLGTDDVTVLENADLGENHRSGRDEMQAPENSSLPKASAVGTSVELRSFMGGRVIAEVTTFHAVFGALGVPMMLVFALSALWTFTLAYIQVHATEMANSIMNTTHFDNGEFWLLPHPDDAIVISSAVVLSLFGIGYTGLIVMMLYPLRFSRKADTVTDTPPSNSINAAIDTEVGTVVEPTVTKASTFHFAMKWLSHKCNIPKHIRDNYLTAALDLPKLIFQTTTLTTYLSHGFPTPIVYSYSVLLLCNWLVACYRSQRYVADPNLIIARLYYTYDLFFAVFAPLVVLIYFVLSFQFDRAEFATKAETIQGGSYDTIARLFGDPSQISSFCNAFHYLQFSSGDSLFFKSALNLLSLYKWRKIILTLVDNHHERRLERERTAQVQPLADQSKPRARSFREAIVKTIDATTRKPKLGKHFIPKFLLSLVFFVAGTAIFIYSIGSVRSSRAICSNFENCVMISYRWSFGVEHCPCLVFADRQTAPRTYAEWTNPEDTTSKLAELAYAGELRIVQIINRAVPELPENLRNCHHLEQLILVYTKTLRLPEWMSELSRLEYFHLEGDYTSKRLQIVPAGIFDHMPRLTFIHFGGIPDVEELPSFSSLGKLRYLTLAIVNSLKEFPSFEGLSKLAALNIVEATRAKTLPSLSPLVSLESLGLRYRTGVCCNGYVTGKCDTTSFQCLPKDGEKYPMTCTTERASAEDKAIFKMYDESEICPNSFAYDLESAAPTKYTSDDLCGSVLFLNNRNSNCDWMVMLDEATDESERYTVLSMDLLHSKECLETCNFTGKRNEATPPTTRGDPITDALGLTGSALPGSFSWVN</sequence>
<feature type="transmembrane region" description="Helical" evidence="2">
    <location>
        <begin position="85"/>
        <end position="111"/>
    </location>
</feature>
<dbReference type="PANTHER" id="PTHR47186">
    <property type="entry name" value="LEUCINE-RICH REPEAT-CONTAINING PROTEIN 57"/>
    <property type="match status" value="1"/>
</dbReference>
<keyword evidence="2" id="KW-0472">Membrane</keyword>
<dbReference type="AlphaFoldDB" id="A0A080ZZ98"/>
<protein>
    <submittedName>
        <fullName evidence="3">Uncharacterized protein</fullName>
    </submittedName>
</protein>
<evidence type="ECO:0000256" key="2">
    <source>
        <dbReference type="SAM" id="Phobius"/>
    </source>
</evidence>
<name>A0A080ZZ98_PHYNI</name>
<dbReference type="InterPro" id="IPR032675">
    <property type="entry name" value="LRR_dom_sf"/>
</dbReference>
<dbReference type="Gene3D" id="3.80.10.10">
    <property type="entry name" value="Ribonuclease Inhibitor"/>
    <property type="match status" value="1"/>
</dbReference>
<feature type="region of interest" description="Disordered" evidence="1">
    <location>
        <begin position="35"/>
        <end position="61"/>
    </location>
</feature>
<organism evidence="3 4">
    <name type="scientific">Phytophthora nicotianae P1976</name>
    <dbReference type="NCBI Taxonomy" id="1317066"/>
    <lineage>
        <taxon>Eukaryota</taxon>
        <taxon>Sar</taxon>
        <taxon>Stramenopiles</taxon>
        <taxon>Oomycota</taxon>
        <taxon>Peronosporomycetes</taxon>
        <taxon>Peronosporales</taxon>
        <taxon>Peronosporaceae</taxon>
        <taxon>Phytophthora</taxon>
    </lineage>
</organism>
<feature type="transmembrane region" description="Helical" evidence="2">
    <location>
        <begin position="443"/>
        <end position="462"/>
    </location>
</feature>
<keyword evidence="2" id="KW-0812">Transmembrane</keyword>
<evidence type="ECO:0000313" key="3">
    <source>
        <dbReference type="EMBL" id="ETO71959.1"/>
    </source>
</evidence>
<gene>
    <name evidence="3" type="ORF">F444_11820</name>
</gene>
<dbReference type="PANTHER" id="PTHR47186:SF61">
    <property type="entry name" value="LEUCINE-RICH REPEAT-CONTAINING PROTEIN 57-RELATED"/>
    <property type="match status" value="1"/>
</dbReference>
<evidence type="ECO:0000313" key="4">
    <source>
        <dbReference type="Proteomes" id="UP000028582"/>
    </source>
</evidence>
<dbReference type="OrthoDB" id="166170at2759"/>
<feature type="transmembrane region" description="Helical" evidence="2">
    <location>
        <begin position="142"/>
        <end position="167"/>
    </location>
</feature>
<feature type="transmembrane region" description="Helical" evidence="2">
    <location>
        <begin position="293"/>
        <end position="314"/>
    </location>
</feature>
<reference evidence="3 4" key="1">
    <citation type="submission" date="2013-11" db="EMBL/GenBank/DDBJ databases">
        <title>The Genome Sequence of Phytophthora parasitica P1976.</title>
        <authorList>
            <consortium name="The Broad Institute Genomics Platform"/>
            <person name="Russ C."/>
            <person name="Tyler B."/>
            <person name="Panabieres F."/>
            <person name="Shan W."/>
            <person name="Tripathy S."/>
            <person name="Grunwald N."/>
            <person name="Machado M."/>
            <person name="Johnson C.S."/>
            <person name="Walker B."/>
            <person name="Young S."/>
            <person name="Zeng Q."/>
            <person name="Gargeya S."/>
            <person name="Fitzgerald M."/>
            <person name="Haas B."/>
            <person name="Abouelleil A."/>
            <person name="Allen A.W."/>
            <person name="Alvarado L."/>
            <person name="Arachchi H.M."/>
            <person name="Berlin A.M."/>
            <person name="Chapman S.B."/>
            <person name="Gainer-Dewar J."/>
            <person name="Goldberg J."/>
            <person name="Griggs A."/>
            <person name="Gujja S."/>
            <person name="Hansen M."/>
            <person name="Howarth C."/>
            <person name="Imamovic A."/>
            <person name="Ireland A."/>
            <person name="Larimer J."/>
            <person name="McCowan C."/>
            <person name="Murphy C."/>
            <person name="Pearson M."/>
            <person name="Poon T.W."/>
            <person name="Priest M."/>
            <person name="Roberts A."/>
            <person name="Saif S."/>
            <person name="Shea T."/>
            <person name="Sisk P."/>
            <person name="Sykes S."/>
            <person name="Wortman J."/>
            <person name="Nusbaum C."/>
            <person name="Birren B."/>
        </authorList>
    </citation>
    <scope>NUCLEOTIDE SEQUENCE [LARGE SCALE GENOMIC DNA]</scope>
    <source>
        <strain evidence="3 4">P1976</strain>
    </source>
</reference>
<dbReference type="Proteomes" id="UP000028582">
    <property type="component" value="Unassembled WGS sequence"/>
</dbReference>